<keyword evidence="2" id="KW-1185">Reference proteome</keyword>
<dbReference type="InterPro" id="IPR009560">
    <property type="entry name" value="DUF1176"/>
</dbReference>
<comment type="caution">
    <text evidence="1">The sequence shown here is derived from an EMBL/GenBank/DDBJ whole genome shotgun (WGS) entry which is preliminary data.</text>
</comment>
<sequence length="221" mass="25396">MSILDRLNNLIMLKKRPQISTFTLSLILLLVTEGCSLINDPNKVKEISNMQLNSSNKIVSKELQTDILAYLQKNIKKLSICEGEIDPNFSKELSSVYPLGKDKYLVEFLCFMGAYQGNYQYLLYQKQPSGNYLTPLELEIFDAETFRKPTKIKVSSIAGFPTYNTDNKILTVITKYRGLSDCGSLAKYQWKNTRFQLLEYRAKEACDGTYIEPENYSQIYP</sequence>
<dbReference type="Proteomes" id="UP000287247">
    <property type="component" value="Unassembled WGS sequence"/>
</dbReference>
<dbReference type="EMBL" id="BDQK01000001">
    <property type="protein sequence ID" value="GBF79240.1"/>
    <property type="molecule type" value="Genomic_DNA"/>
</dbReference>
<evidence type="ECO:0000313" key="2">
    <source>
        <dbReference type="Proteomes" id="UP000287247"/>
    </source>
</evidence>
<organism evidence="1 2">
    <name type="scientific">Aphanothece sacrum FPU1</name>
    <dbReference type="NCBI Taxonomy" id="1920663"/>
    <lineage>
        <taxon>Bacteria</taxon>
        <taxon>Bacillati</taxon>
        <taxon>Cyanobacteriota</taxon>
        <taxon>Cyanophyceae</taxon>
        <taxon>Oscillatoriophycideae</taxon>
        <taxon>Chroococcales</taxon>
        <taxon>Aphanothecaceae</taxon>
        <taxon>Aphanothece</taxon>
    </lineage>
</organism>
<proteinExistence type="predicted"/>
<protein>
    <submittedName>
        <fullName evidence="1">Uncharacterized protein</fullName>
    </submittedName>
</protein>
<dbReference type="AlphaFoldDB" id="A0A401IDI3"/>
<evidence type="ECO:0000313" key="1">
    <source>
        <dbReference type="EMBL" id="GBF79240.1"/>
    </source>
</evidence>
<name>A0A401IDI3_APHSA</name>
<dbReference type="Pfam" id="PF06674">
    <property type="entry name" value="DUF1176"/>
    <property type="match status" value="1"/>
</dbReference>
<gene>
    <name evidence="1" type="ORF">AsFPU1_0633</name>
</gene>
<accession>A0A401IDI3</accession>
<reference evidence="2" key="1">
    <citation type="submission" date="2017-05" db="EMBL/GenBank/DDBJ databases">
        <title>Physiological properties and genetic analysis related to exopolysaccharide production of fresh-water unicellular cyanobacterium Aphanothece sacrum, Suizenji Nori, that has been cultured as a food source in Japan.</title>
        <authorList>
            <person name="Kanesaki Y."/>
            <person name="Yoshikawa S."/>
            <person name="Ohki K."/>
        </authorList>
    </citation>
    <scope>NUCLEOTIDE SEQUENCE [LARGE SCALE GENOMIC DNA]</scope>
    <source>
        <strain evidence="2">FPU1</strain>
    </source>
</reference>